<dbReference type="AlphaFoldDB" id="A0A7T8GNH7"/>
<proteinExistence type="predicted"/>
<dbReference type="Proteomes" id="UP000595437">
    <property type="component" value="Chromosome 17"/>
</dbReference>
<evidence type="ECO:0000256" key="1">
    <source>
        <dbReference type="SAM" id="MobiDB-lite"/>
    </source>
</evidence>
<protein>
    <submittedName>
        <fullName evidence="2">Uncharacterized protein</fullName>
    </submittedName>
</protein>
<evidence type="ECO:0000313" key="2">
    <source>
        <dbReference type="EMBL" id="QQP34822.1"/>
    </source>
</evidence>
<feature type="region of interest" description="Disordered" evidence="1">
    <location>
        <begin position="63"/>
        <end position="88"/>
    </location>
</feature>
<accession>A0A7T8GNH7</accession>
<gene>
    <name evidence="2" type="ORF">FKW44_022847</name>
</gene>
<dbReference type="EMBL" id="CP045906">
    <property type="protein sequence ID" value="QQP34822.1"/>
    <property type="molecule type" value="Genomic_DNA"/>
</dbReference>
<name>A0A7T8GNH7_CALRO</name>
<keyword evidence="3" id="KW-1185">Reference proteome</keyword>
<dbReference type="OrthoDB" id="6382523at2759"/>
<organism evidence="2 3">
    <name type="scientific">Caligus rogercresseyi</name>
    <name type="common">Sea louse</name>
    <dbReference type="NCBI Taxonomy" id="217165"/>
    <lineage>
        <taxon>Eukaryota</taxon>
        <taxon>Metazoa</taxon>
        <taxon>Ecdysozoa</taxon>
        <taxon>Arthropoda</taxon>
        <taxon>Crustacea</taxon>
        <taxon>Multicrustacea</taxon>
        <taxon>Hexanauplia</taxon>
        <taxon>Copepoda</taxon>
        <taxon>Siphonostomatoida</taxon>
        <taxon>Caligidae</taxon>
        <taxon>Caligus</taxon>
    </lineage>
</organism>
<evidence type="ECO:0000313" key="3">
    <source>
        <dbReference type="Proteomes" id="UP000595437"/>
    </source>
</evidence>
<sequence length="88" mass="9526">EELKMRSAPLINNNVIQLHAEKEDMRGTRISATVNVATLDLSDPEAIHRHLSQLNDTVLKVIPNQAPSTPSRGARSSKRSSGGGVVSR</sequence>
<feature type="non-terminal residue" evidence="2">
    <location>
        <position position="88"/>
    </location>
</feature>
<feature type="non-terminal residue" evidence="2">
    <location>
        <position position="1"/>
    </location>
</feature>
<reference evidence="3" key="1">
    <citation type="submission" date="2021-01" db="EMBL/GenBank/DDBJ databases">
        <title>Caligus Genome Assembly.</title>
        <authorList>
            <person name="Gallardo-Escarate C."/>
        </authorList>
    </citation>
    <scope>NUCLEOTIDE SEQUENCE [LARGE SCALE GENOMIC DNA]</scope>
</reference>